<keyword evidence="2" id="KW-0805">Transcription regulation</keyword>
<dbReference type="InterPro" id="IPR022151">
    <property type="entry name" value="Sox_N"/>
</dbReference>
<dbReference type="AlphaFoldDB" id="A0A7R9D230"/>
<name>A0A7R9D230_TIMCR</name>
<reference evidence="9" key="1">
    <citation type="submission" date="2020-11" db="EMBL/GenBank/DDBJ databases">
        <authorList>
            <person name="Tran Van P."/>
        </authorList>
    </citation>
    <scope>NUCLEOTIDE SEQUENCE</scope>
</reference>
<feature type="DNA-binding region" description="HMG box" evidence="6">
    <location>
        <begin position="136"/>
        <end position="189"/>
    </location>
</feature>
<dbReference type="PANTHER" id="PTHR45803">
    <property type="entry name" value="SOX100B"/>
    <property type="match status" value="1"/>
</dbReference>
<evidence type="ECO:0000256" key="2">
    <source>
        <dbReference type="ARBA" id="ARBA00023015"/>
    </source>
</evidence>
<dbReference type="Gene3D" id="1.10.30.10">
    <property type="entry name" value="High mobility group box domain"/>
    <property type="match status" value="1"/>
</dbReference>
<feature type="region of interest" description="Disordered" evidence="7">
    <location>
        <begin position="1"/>
        <end position="24"/>
    </location>
</feature>
<keyword evidence="4" id="KW-0804">Transcription</keyword>
<evidence type="ECO:0000256" key="5">
    <source>
        <dbReference type="ARBA" id="ARBA00023242"/>
    </source>
</evidence>
<evidence type="ECO:0000256" key="7">
    <source>
        <dbReference type="SAM" id="MobiDB-lite"/>
    </source>
</evidence>
<dbReference type="Pfam" id="PF12444">
    <property type="entry name" value="Sox_N"/>
    <property type="match status" value="1"/>
</dbReference>
<dbReference type="SUPFAM" id="SSF47095">
    <property type="entry name" value="HMG-box"/>
    <property type="match status" value="1"/>
</dbReference>
<dbReference type="InterPro" id="IPR009071">
    <property type="entry name" value="HMG_box_dom"/>
</dbReference>
<evidence type="ECO:0000256" key="3">
    <source>
        <dbReference type="ARBA" id="ARBA00023125"/>
    </source>
</evidence>
<evidence type="ECO:0000256" key="6">
    <source>
        <dbReference type="PROSITE-ProRule" id="PRU00267"/>
    </source>
</evidence>
<accession>A0A7R9D230</accession>
<comment type="subcellular location">
    <subcellularLocation>
        <location evidence="1">Nucleus</location>
    </subcellularLocation>
</comment>
<dbReference type="GO" id="GO:0000981">
    <property type="term" value="F:DNA-binding transcription factor activity, RNA polymerase II-specific"/>
    <property type="evidence" value="ECO:0007669"/>
    <property type="project" value="TreeGrafter"/>
</dbReference>
<dbReference type="InterPro" id="IPR050917">
    <property type="entry name" value="SOX_TF"/>
</dbReference>
<dbReference type="InterPro" id="IPR036910">
    <property type="entry name" value="HMG_box_dom_sf"/>
</dbReference>
<feature type="domain" description="HMG box" evidence="8">
    <location>
        <begin position="136"/>
        <end position="189"/>
    </location>
</feature>
<dbReference type="EMBL" id="OC319914">
    <property type="protein sequence ID" value="CAD7406684.1"/>
    <property type="molecule type" value="Genomic_DNA"/>
</dbReference>
<dbReference type="Pfam" id="PF00505">
    <property type="entry name" value="HMG_box"/>
    <property type="match status" value="1"/>
</dbReference>
<protein>
    <recommendedName>
        <fullName evidence="8">HMG box domain-containing protein</fullName>
    </recommendedName>
</protein>
<dbReference type="PROSITE" id="PS50118">
    <property type="entry name" value="HMG_BOX_2"/>
    <property type="match status" value="1"/>
</dbReference>
<dbReference type="GO" id="GO:0005634">
    <property type="term" value="C:nucleus"/>
    <property type="evidence" value="ECO:0007669"/>
    <property type="project" value="UniProtKB-SubCell"/>
</dbReference>
<evidence type="ECO:0000256" key="4">
    <source>
        <dbReference type="ARBA" id="ARBA00023163"/>
    </source>
</evidence>
<gene>
    <name evidence="9" type="ORF">TCEB3V08_LOCUS8640</name>
</gene>
<dbReference type="PANTHER" id="PTHR45803:SF5">
    <property type="entry name" value="SOX100B"/>
    <property type="match status" value="1"/>
</dbReference>
<proteinExistence type="predicted"/>
<organism evidence="9">
    <name type="scientific">Timema cristinae</name>
    <name type="common">Walking stick</name>
    <dbReference type="NCBI Taxonomy" id="61476"/>
    <lineage>
        <taxon>Eukaryota</taxon>
        <taxon>Metazoa</taxon>
        <taxon>Ecdysozoa</taxon>
        <taxon>Arthropoda</taxon>
        <taxon>Hexapoda</taxon>
        <taxon>Insecta</taxon>
        <taxon>Pterygota</taxon>
        <taxon>Neoptera</taxon>
        <taxon>Polyneoptera</taxon>
        <taxon>Phasmatodea</taxon>
        <taxon>Timematodea</taxon>
        <taxon>Timematoidea</taxon>
        <taxon>Timematidae</taxon>
        <taxon>Timema</taxon>
    </lineage>
</organism>
<evidence type="ECO:0000313" key="9">
    <source>
        <dbReference type="EMBL" id="CAD7406684.1"/>
    </source>
</evidence>
<keyword evidence="5 6" id="KW-0539">Nucleus</keyword>
<keyword evidence="3 6" id="KW-0238">DNA-binding</keyword>
<dbReference type="GO" id="GO:0000978">
    <property type="term" value="F:RNA polymerase II cis-regulatory region sequence-specific DNA binding"/>
    <property type="evidence" value="ECO:0007669"/>
    <property type="project" value="TreeGrafter"/>
</dbReference>
<evidence type="ECO:0000259" key="8">
    <source>
        <dbReference type="PROSITE" id="PS50118"/>
    </source>
</evidence>
<sequence length="189" mass="20711">MAHHMLRANSPKRESPDAAVGTPTPRPVLAITASAAASVAAAAAAAMERGAADRARDKPEIVDAVTKVLEGYDWTLVPTATNYSVVRLRTFVALPLQQCLPFCDLRRGTQIIKACESLLLMFGVDRSSSDKRKLHVKRPMNAFMVWAQAARRKLANQYPQLHNAELSKTLGKLWRLVKGFGGCFRSTPL</sequence>
<evidence type="ECO:0000256" key="1">
    <source>
        <dbReference type="ARBA" id="ARBA00004123"/>
    </source>
</evidence>